<feature type="transmembrane region" description="Helical" evidence="9">
    <location>
        <begin position="247"/>
        <end position="266"/>
    </location>
</feature>
<dbReference type="InterPro" id="IPR040845">
    <property type="entry name" value="Arnt_C"/>
</dbReference>
<evidence type="ECO:0000256" key="3">
    <source>
        <dbReference type="ARBA" id="ARBA00022676"/>
    </source>
</evidence>
<dbReference type="InterPro" id="IPR038731">
    <property type="entry name" value="RgtA/B/C-like"/>
</dbReference>
<feature type="transmembrane region" description="Helical" evidence="9">
    <location>
        <begin position="42"/>
        <end position="62"/>
    </location>
</feature>
<dbReference type="AlphaFoldDB" id="A0A316F9V1"/>
<dbReference type="GO" id="GO:0005886">
    <property type="term" value="C:plasma membrane"/>
    <property type="evidence" value="ECO:0007669"/>
    <property type="project" value="UniProtKB-SubCell"/>
</dbReference>
<dbReference type="PANTHER" id="PTHR33908">
    <property type="entry name" value="MANNOSYLTRANSFERASE YKCB-RELATED"/>
    <property type="match status" value="1"/>
</dbReference>
<name>A0A316F9V1_9BURK</name>
<evidence type="ECO:0000256" key="6">
    <source>
        <dbReference type="ARBA" id="ARBA00022989"/>
    </source>
</evidence>
<dbReference type="Pfam" id="PF18583">
    <property type="entry name" value="Arnt_C"/>
    <property type="match status" value="1"/>
</dbReference>
<feature type="domain" description="Glycosyltransferase RgtA/B/C/D-like" evidence="10">
    <location>
        <begin position="99"/>
        <end position="262"/>
    </location>
</feature>
<comment type="caution">
    <text evidence="12">The sequence shown here is derived from an EMBL/GenBank/DDBJ whole genome shotgun (WGS) entry which is preliminary data.</text>
</comment>
<organism evidence="12 13">
    <name type="scientific">Cupriavidus plantarum</name>
    <dbReference type="NCBI Taxonomy" id="942865"/>
    <lineage>
        <taxon>Bacteria</taxon>
        <taxon>Pseudomonadati</taxon>
        <taxon>Pseudomonadota</taxon>
        <taxon>Betaproteobacteria</taxon>
        <taxon>Burkholderiales</taxon>
        <taxon>Burkholderiaceae</taxon>
        <taxon>Cupriavidus</taxon>
    </lineage>
</organism>
<feature type="transmembrane region" description="Helical" evidence="9">
    <location>
        <begin position="296"/>
        <end position="318"/>
    </location>
</feature>
<dbReference type="GO" id="GO:0009103">
    <property type="term" value="P:lipopolysaccharide biosynthetic process"/>
    <property type="evidence" value="ECO:0007669"/>
    <property type="project" value="UniProtKB-ARBA"/>
</dbReference>
<evidence type="ECO:0000256" key="5">
    <source>
        <dbReference type="ARBA" id="ARBA00022692"/>
    </source>
</evidence>
<feature type="transmembrane region" description="Helical" evidence="9">
    <location>
        <begin position="150"/>
        <end position="168"/>
    </location>
</feature>
<accession>A0A316F9V1</accession>
<feature type="transmembrane region" description="Helical" evidence="9">
    <location>
        <begin position="419"/>
        <end position="441"/>
    </location>
</feature>
<keyword evidence="7 9" id="KW-0472">Membrane</keyword>
<sequence>MLHPPSHSAPAQSSELLPHPGAVPGDGPRWAGTDRRASWRTAIWIGAAVVAVLAVWFGTLAMRHLIGPDEGRYAEISREMLATGDWVTIRYNALKYFEKPPFHMWVTAVAYSLFGLGDWQARLCVALSGLLGIGMTMLATWRWFGARAGWFAAIVLLGAPMWSTAAHFNTLDMTLAGAMACTLATMLLAQHPDASVAARRRWMLLCWATMGVAVLTKGLVGIALPGLVLVCYAIVARDGALLRRLHWGAGLAILLAVTVPWFWLIARRNPEFLQFFFIHEHWERYTSNVHSRSGPLLYFVPLIVGGMLPWAGLFPRMWKAMRDSVPQPAAFRPLLLVGVWAIAIFVFFSLSRSKLPGYIVPVVPALAILAAVALDRMDLRAWRRQLVGAGIVAAVCLMASPIVGSLNANNIPNLFYRTYAIWVAITFALMLAGVVLARWLAARGRLTASIAAYGVGMYVAFTVALLGYDTIGRPLSGADIAPAVAHRLTPGMPLYGVRMLDHTLPFYVRHPLVMVAEADELGFGTTVEPSRWLPTIAAFEAAWRDDGPAMAVMSPDTYQQLAGKLPMYVVARDYKRVVVTNRP</sequence>
<evidence type="ECO:0000313" key="13">
    <source>
        <dbReference type="Proteomes" id="UP000245754"/>
    </source>
</evidence>
<dbReference type="PANTHER" id="PTHR33908:SF3">
    <property type="entry name" value="UNDECAPRENYL PHOSPHATE-ALPHA-4-AMINO-4-DEOXY-L-ARABINOSE ARABINOSYL TRANSFERASE"/>
    <property type="match status" value="1"/>
</dbReference>
<proteinExistence type="predicted"/>
<feature type="region of interest" description="Disordered" evidence="8">
    <location>
        <begin position="1"/>
        <end position="30"/>
    </location>
</feature>
<protein>
    <submittedName>
        <fullName evidence="12">4-amino-4-deoxy-L-arabinose transferase-like glycosyltransferase</fullName>
    </submittedName>
</protein>
<dbReference type="Proteomes" id="UP000245754">
    <property type="component" value="Unassembled WGS sequence"/>
</dbReference>
<feature type="transmembrane region" description="Helical" evidence="9">
    <location>
        <begin position="123"/>
        <end position="144"/>
    </location>
</feature>
<evidence type="ECO:0000256" key="1">
    <source>
        <dbReference type="ARBA" id="ARBA00004651"/>
    </source>
</evidence>
<evidence type="ECO:0000256" key="9">
    <source>
        <dbReference type="SAM" id="Phobius"/>
    </source>
</evidence>
<dbReference type="InterPro" id="IPR050297">
    <property type="entry name" value="LipidA_mod_glycosyltrf_83"/>
</dbReference>
<dbReference type="EMBL" id="QGGT01000003">
    <property type="protein sequence ID" value="PWK34014.1"/>
    <property type="molecule type" value="Genomic_DNA"/>
</dbReference>
<keyword evidence="6 9" id="KW-1133">Transmembrane helix</keyword>
<dbReference type="GO" id="GO:0016763">
    <property type="term" value="F:pentosyltransferase activity"/>
    <property type="evidence" value="ECO:0007669"/>
    <property type="project" value="TreeGrafter"/>
</dbReference>
<feature type="transmembrane region" description="Helical" evidence="9">
    <location>
        <begin position="355"/>
        <end position="374"/>
    </location>
</feature>
<feature type="transmembrane region" description="Helical" evidence="9">
    <location>
        <begin position="448"/>
        <end position="468"/>
    </location>
</feature>
<evidence type="ECO:0000313" key="12">
    <source>
        <dbReference type="EMBL" id="PWK34014.1"/>
    </source>
</evidence>
<evidence type="ECO:0000256" key="4">
    <source>
        <dbReference type="ARBA" id="ARBA00022679"/>
    </source>
</evidence>
<reference evidence="12 13" key="1">
    <citation type="submission" date="2018-05" db="EMBL/GenBank/DDBJ databases">
        <title>Genomic Encyclopedia of Type Strains, Phase IV (KMG-V): Genome sequencing to study the core and pangenomes of soil and plant-associated prokaryotes.</title>
        <authorList>
            <person name="Whitman W."/>
        </authorList>
    </citation>
    <scope>NUCLEOTIDE SEQUENCE [LARGE SCALE GENOMIC DNA]</scope>
    <source>
        <strain evidence="12 13">SLV-132</strain>
    </source>
</reference>
<feature type="transmembrane region" description="Helical" evidence="9">
    <location>
        <begin position="386"/>
        <end position="407"/>
    </location>
</feature>
<feature type="transmembrane region" description="Helical" evidence="9">
    <location>
        <begin position="202"/>
        <end position="235"/>
    </location>
</feature>
<comment type="subcellular location">
    <subcellularLocation>
        <location evidence="1">Cell membrane</location>
        <topology evidence="1">Multi-pass membrane protein</topology>
    </subcellularLocation>
</comment>
<dbReference type="Pfam" id="PF13231">
    <property type="entry name" value="PMT_2"/>
    <property type="match status" value="1"/>
</dbReference>
<evidence type="ECO:0000259" key="11">
    <source>
        <dbReference type="Pfam" id="PF18583"/>
    </source>
</evidence>
<evidence type="ECO:0000256" key="8">
    <source>
        <dbReference type="SAM" id="MobiDB-lite"/>
    </source>
</evidence>
<keyword evidence="4 12" id="KW-0808">Transferase</keyword>
<keyword evidence="5 9" id="KW-0812">Transmembrane</keyword>
<evidence type="ECO:0000256" key="7">
    <source>
        <dbReference type="ARBA" id="ARBA00023136"/>
    </source>
</evidence>
<gene>
    <name evidence="12" type="ORF">C7419_103333</name>
</gene>
<evidence type="ECO:0000256" key="2">
    <source>
        <dbReference type="ARBA" id="ARBA00022475"/>
    </source>
</evidence>
<evidence type="ECO:0000259" key="10">
    <source>
        <dbReference type="Pfam" id="PF13231"/>
    </source>
</evidence>
<dbReference type="GO" id="GO:0010041">
    <property type="term" value="P:response to iron(III) ion"/>
    <property type="evidence" value="ECO:0007669"/>
    <property type="project" value="TreeGrafter"/>
</dbReference>
<keyword evidence="3" id="KW-0328">Glycosyltransferase</keyword>
<keyword evidence="2" id="KW-1003">Cell membrane</keyword>
<feature type="domain" description="Aminoarabinose transferase C-terminal" evidence="11">
    <location>
        <begin position="480"/>
        <end position="581"/>
    </location>
</feature>
<feature type="transmembrane region" description="Helical" evidence="9">
    <location>
        <begin position="330"/>
        <end position="349"/>
    </location>
</feature>
<feature type="compositionally biased region" description="Low complexity" evidence="8">
    <location>
        <begin position="1"/>
        <end position="14"/>
    </location>
</feature>
<dbReference type="RefSeq" id="WP_109584083.1">
    <property type="nucleotide sequence ID" value="NZ_QGGT01000003.1"/>
</dbReference>
<keyword evidence="13" id="KW-1185">Reference proteome</keyword>